<dbReference type="AlphaFoldDB" id="A0AAW9SH70"/>
<organism evidence="1 2">
    <name type="scientific">Rapidithrix thailandica</name>
    <dbReference type="NCBI Taxonomy" id="413964"/>
    <lineage>
        <taxon>Bacteria</taxon>
        <taxon>Pseudomonadati</taxon>
        <taxon>Bacteroidota</taxon>
        <taxon>Cytophagia</taxon>
        <taxon>Cytophagales</taxon>
        <taxon>Flammeovirgaceae</taxon>
        <taxon>Rapidithrix</taxon>
    </lineage>
</organism>
<evidence type="ECO:0000313" key="2">
    <source>
        <dbReference type="Proteomes" id="UP001403385"/>
    </source>
</evidence>
<dbReference type="EMBL" id="JBDKWZ010000015">
    <property type="protein sequence ID" value="MEN7550608.1"/>
    <property type="molecule type" value="Genomic_DNA"/>
</dbReference>
<comment type="caution">
    <text evidence="1">The sequence shown here is derived from an EMBL/GenBank/DDBJ whole genome shotgun (WGS) entry which is preliminary data.</text>
</comment>
<accession>A0AAW9SH70</accession>
<sequence>MKTLLKTGILTFFTFGLLVYSLMAQDKAQFNIDDSKIALNGYSAVSYLDLNLAQRGDKDYMSEYEEVKYFFVNAEQKKKFDTNPGKYLPQFGGYCATGVAINAKFRTDPNKFLVRNGKLYLFLNSIEVDALQVWLADEKSLTKKAYENWPKLSQ</sequence>
<protein>
    <submittedName>
        <fullName evidence="1">YHS domain-containing (Seleno)protein</fullName>
    </submittedName>
</protein>
<reference evidence="1 2" key="1">
    <citation type="submission" date="2024-04" db="EMBL/GenBank/DDBJ databases">
        <title>Novel genus in family Flammeovirgaceae.</title>
        <authorList>
            <person name="Nguyen T.H."/>
            <person name="Vuong T.Q."/>
            <person name="Le H."/>
            <person name="Kim S.-G."/>
        </authorList>
    </citation>
    <scope>NUCLEOTIDE SEQUENCE [LARGE SCALE GENOMIC DNA]</scope>
    <source>
        <strain evidence="1 2">JCM 23209</strain>
    </source>
</reference>
<name>A0AAW9SH70_9BACT</name>
<keyword evidence="2" id="KW-1185">Reference proteome</keyword>
<proteinExistence type="predicted"/>
<gene>
    <name evidence="1" type="ORF">AAG747_22000</name>
</gene>
<dbReference type="RefSeq" id="WP_346823390.1">
    <property type="nucleotide sequence ID" value="NZ_JBDKWZ010000015.1"/>
</dbReference>
<evidence type="ECO:0000313" key="1">
    <source>
        <dbReference type="EMBL" id="MEN7550608.1"/>
    </source>
</evidence>
<dbReference type="Proteomes" id="UP001403385">
    <property type="component" value="Unassembled WGS sequence"/>
</dbReference>
<dbReference type="NCBIfam" id="NF041384">
    <property type="entry name" value="YHS_seleno_dom"/>
    <property type="match status" value="1"/>
</dbReference>